<dbReference type="AlphaFoldDB" id="A0A6A6U617"/>
<dbReference type="OrthoDB" id="3477286at2759"/>
<dbReference type="InterPro" id="IPR052895">
    <property type="entry name" value="HetReg/Transcr_Mod"/>
</dbReference>
<feature type="domain" description="Heterokaryon incompatibility" evidence="1">
    <location>
        <begin position="98"/>
        <end position="257"/>
    </location>
</feature>
<dbReference type="PANTHER" id="PTHR24148:SF73">
    <property type="entry name" value="HET DOMAIN PROTEIN (AFU_ORTHOLOGUE AFUA_8G01020)"/>
    <property type="match status" value="1"/>
</dbReference>
<accession>A0A6A6U617</accession>
<dbReference type="PANTHER" id="PTHR24148">
    <property type="entry name" value="ANKYRIN REPEAT DOMAIN-CONTAINING PROTEIN 39 HOMOLOG-RELATED"/>
    <property type="match status" value="1"/>
</dbReference>
<dbReference type="InterPro" id="IPR010730">
    <property type="entry name" value="HET"/>
</dbReference>
<proteinExistence type="predicted"/>
<sequence length="641" mass="74182">MDNEEEPPQAEVKFSTPENSYWLSKHQYNELNVAEREIRLLKVPIALVLTSNLRDFFPQWMATETDAKQHVNEINTVPRSIVACEIIQCPIDAVQDQYYAISYCAGDAKRTKWILVNGYWFNCFESLERAFRQVRASWPDGNGDSDPFIYVWADQISNEQEKSHQVAFMRDIYHRAKHVYVSLNFPDEQSRFSSSEIAYKKFLDYIHNNDDVKYNLLNPAGFRELAIHMGADGHSLKSLITEIISQPWWTRSWVFQEFLVASRVYFFIWHIRLSWWELSPLLKARCGMYEDLSVPSGSDRDCEPPSRRTKTSMFRKFIPEKLSKPPRKPKDSPSNSSMTPEKFLWSWADISHSHISRVKHFVESKEHWSCSISVRNLMENCHTFSATDPRDRIYAFAGLAQTDGPEEGLLRWLVPDYSVSNTMPKLLCNLALTFFKFNTEHFRFALDAAVLRKRGENGRFNPSWVADWTQAIDSDMLELRSKFLGGVTEGRMDNDPMVLLMHENSKSSVTGIDWDIPEQLRAISDPSGLRLRVEASFIATLRQRKNDSFKFWCDFWVTEDARLAVRSHETAKVNDTLWSICGSQRFHVLRTAARTGGGYTIVAEAALFVPAAEQLDKKPRQPTDSNQFQVLLRGFQTIELI</sequence>
<dbReference type="Pfam" id="PF06985">
    <property type="entry name" value="HET"/>
    <property type="match status" value="1"/>
</dbReference>
<reference evidence="2" key="1">
    <citation type="journal article" date="2020" name="Stud. Mycol.">
        <title>101 Dothideomycetes genomes: a test case for predicting lifestyles and emergence of pathogens.</title>
        <authorList>
            <person name="Haridas S."/>
            <person name="Albert R."/>
            <person name="Binder M."/>
            <person name="Bloem J."/>
            <person name="Labutti K."/>
            <person name="Salamov A."/>
            <person name="Andreopoulos B."/>
            <person name="Baker S."/>
            <person name="Barry K."/>
            <person name="Bills G."/>
            <person name="Bluhm B."/>
            <person name="Cannon C."/>
            <person name="Castanera R."/>
            <person name="Culley D."/>
            <person name="Daum C."/>
            <person name="Ezra D."/>
            <person name="Gonzalez J."/>
            <person name="Henrissat B."/>
            <person name="Kuo A."/>
            <person name="Liang C."/>
            <person name="Lipzen A."/>
            <person name="Lutzoni F."/>
            <person name="Magnuson J."/>
            <person name="Mondo S."/>
            <person name="Nolan M."/>
            <person name="Ohm R."/>
            <person name="Pangilinan J."/>
            <person name="Park H.-J."/>
            <person name="Ramirez L."/>
            <person name="Alfaro M."/>
            <person name="Sun H."/>
            <person name="Tritt A."/>
            <person name="Yoshinaga Y."/>
            <person name="Zwiers L.-H."/>
            <person name="Turgeon B."/>
            <person name="Goodwin S."/>
            <person name="Spatafora J."/>
            <person name="Crous P."/>
            <person name="Grigoriev I."/>
        </authorList>
    </citation>
    <scope>NUCLEOTIDE SEQUENCE</scope>
    <source>
        <strain evidence="2">CBS 115976</strain>
    </source>
</reference>
<dbReference type="EMBL" id="MU004237">
    <property type="protein sequence ID" value="KAF2667370.1"/>
    <property type="molecule type" value="Genomic_DNA"/>
</dbReference>
<name>A0A6A6U617_9PEZI</name>
<evidence type="ECO:0000259" key="1">
    <source>
        <dbReference type="Pfam" id="PF06985"/>
    </source>
</evidence>
<gene>
    <name evidence="2" type="ORF">BT63DRAFT_456674</name>
</gene>
<evidence type="ECO:0000313" key="2">
    <source>
        <dbReference type="EMBL" id="KAF2667370.1"/>
    </source>
</evidence>
<evidence type="ECO:0000313" key="3">
    <source>
        <dbReference type="Proteomes" id="UP000799302"/>
    </source>
</evidence>
<dbReference type="Proteomes" id="UP000799302">
    <property type="component" value="Unassembled WGS sequence"/>
</dbReference>
<protein>
    <recommendedName>
        <fullName evidence="1">Heterokaryon incompatibility domain-containing protein</fullName>
    </recommendedName>
</protein>
<keyword evidence="3" id="KW-1185">Reference proteome</keyword>
<organism evidence="2 3">
    <name type="scientific">Microthyrium microscopicum</name>
    <dbReference type="NCBI Taxonomy" id="703497"/>
    <lineage>
        <taxon>Eukaryota</taxon>
        <taxon>Fungi</taxon>
        <taxon>Dikarya</taxon>
        <taxon>Ascomycota</taxon>
        <taxon>Pezizomycotina</taxon>
        <taxon>Dothideomycetes</taxon>
        <taxon>Dothideomycetes incertae sedis</taxon>
        <taxon>Microthyriales</taxon>
        <taxon>Microthyriaceae</taxon>
        <taxon>Microthyrium</taxon>
    </lineage>
</organism>